<keyword evidence="2" id="KW-0378">Hydrolase</keyword>
<dbReference type="EMBL" id="ALAB01000027">
    <property type="protein sequence ID" value="EJI85206.1"/>
    <property type="molecule type" value="Genomic_DNA"/>
</dbReference>
<evidence type="ECO:0000313" key="3">
    <source>
        <dbReference type="Proteomes" id="UP000012043"/>
    </source>
</evidence>
<keyword evidence="3" id="KW-1185">Reference proteome</keyword>
<dbReference type="InterPro" id="IPR021812">
    <property type="entry name" value="DUF3391"/>
</dbReference>
<evidence type="ECO:0000259" key="1">
    <source>
        <dbReference type="SMART" id="SM00471"/>
    </source>
</evidence>
<dbReference type="Pfam" id="PF11871">
    <property type="entry name" value="DUF3391"/>
    <property type="match status" value="1"/>
</dbReference>
<protein>
    <submittedName>
        <fullName evidence="2">Metal dependent phosphohydrolase</fullName>
    </submittedName>
</protein>
<accession>J1QI40</accession>
<dbReference type="Gene3D" id="1.10.3210.10">
    <property type="entry name" value="Hypothetical protein af1432"/>
    <property type="match status" value="1"/>
</dbReference>
<dbReference type="SUPFAM" id="SSF109604">
    <property type="entry name" value="HD-domain/PDEase-like"/>
    <property type="match status" value="1"/>
</dbReference>
<dbReference type="InterPro" id="IPR006674">
    <property type="entry name" value="HD_domain"/>
</dbReference>
<evidence type="ECO:0000313" key="2">
    <source>
        <dbReference type="EMBL" id="EJI85206.1"/>
    </source>
</evidence>
<dbReference type="PANTHER" id="PTHR43155:SF2">
    <property type="entry name" value="CYCLIC DI-GMP PHOSPHODIESTERASE PA4108"/>
    <property type="match status" value="1"/>
</dbReference>
<proteinExistence type="predicted"/>
<comment type="caution">
    <text evidence="2">The sequence shown here is derived from an EMBL/GenBank/DDBJ whole genome shotgun (WGS) entry which is preliminary data.</text>
</comment>
<dbReference type="Pfam" id="PF01966">
    <property type="entry name" value="HD"/>
    <property type="match status" value="1"/>
</dbReference>
<dbReference type="RefSeq" id="WP_008609192.1">
    <property type="nucleotide sequence ID" value="NZ_ALAB01000027.1"/>
</dbReference>
<feature type="domain" description="HD/PDEase" evidence="1">
    <location>
        <begin position="149"/>
        <end position="229"/>
    </location>
</feature>
<dbReference type="PATRIC" id="fig|1197174.4.peg.2260"/>
<sequence>MSYQRVTIDQLQPGSYVVQVLEQTGDLAIKHAGWVRSVETIRRLREQGVLAVAIDPARQLTPTAEPVATPTEPATSAEPAAFRALFADEQPKAARVIEQTQAIQKQVLQAAAHNEAIDLSLVHEVSAGLSDAVSRNPDVLLCLGRIAEQSDQLLRHSLNCAIYMAAFARFLNLPKHKIQALITAALLHDVGKAQNPQLLHAEDAAAISTSLAVLQRSAALAGDISLWISQHCACPDGTGQPPIRDHQLDNGSKMLAIVNQYEQMSAPEHGYVNPIVVARQLLALAPAKLDGDLLQLFIKCIGVYPPGTVVKLSTGRLALVLENNSKKPTAPKVKVFYHSVHQHHIPPKVVDLARFPEEQIEACVDLRKLGLDVRNYL</sequence>
<organism evidence="2 3">
    <name type="scientific">Alishewanella aestuarii B11</name>
    <dbReference type="NCBI Taxonomy" id="1197174"/>
    <lineage>
        <taxon>Bacteria</taxon>
        <taxon>Pseudomonadati</taxon>
        <taxon>Pseudomonadota</taxon>
        <taxon>Gammaproteobacteria</taxon>
        <taxon>Alteromonadales</taxon>
        <taxon>Alteromonadaceae</taxon>
        <taxon>Alishewanella</taxon>
    </lineage>
</organism>
<dbReference type="AlphaFoldDB" id="J1QI40"/>
<name>J1QI40_9ALTE</name>
<dbReference type="GO" id="GO:0016787">
    <property type="term" value="F:hydrolase activity"/>
    <property type="evidence" value="ECO:0007669"/>
    <property type="project" value="UniProtKB-KW"/>
</dbReference>
<dbReference type="InterPro" id="IPR006675">
    <property type="entry name" value="HDIG_dom"/>
</dbReference>
<dbReference type="CDD" id="cd00077">
    <property type="entry name" value="HDc"/>
    <property type="match status" value="1"/>
</dbReference>
<dbReference type="SMART" id="SM00471">
    <property type="entry name" value="HDc"/>
    <property type="match status" value="1"/>
</dbReference>
<dbReference type="InterPro" id="IPR003607">
    <property type="entry name" value="HD/PDEase_dom"/>
</dbReference>
<dbReference type="Proteomes" id="UP000012043">
    <property type="component" value="Unassembled WGS sequence"/>
</dbReference>
<reference evidence="2 3" key="1">
    <citation type="journal article" date="2012" name="J. Bacteriol.">
        <title>Genome Sequence of Pectin-Degrading Alishewanella aestuarii Strain B11T, Isolated from Tidal Flat Sediment.</title>
        <authorList>
            <person name="Jung J."/>
            <person name="Choi S."/>
            <person name="Chun J."/>
            <person name="Park W."/>
        </authorList>
    </citation>
    <scope>NUCLEOTIDE SEQUENCE [LARGE SCALE GENOMIC DNA]</scope>
    <source>
        <strain evidence="2 3">B11</strain>
    </source>
</reference>
<gene>
    <name evidence="2" type="ORF">AEST_23080</name>
</gene>
<dbReference type="NCBIfam" id="TIGR00277">
    <property type="entry name" value="HDIG"/>
    <property type="match status" value="1"/>
</dbReference>
<dbReference type="PANTHER" id="PTHR43155">
    <property type="entry name" value="CYCLIC DI-GMP PHOSPHODIESTERASE PA4108-RELATED"/>
    <property type="match status" value="1"/>
</dbReference>